<dbReference type="AlphaFoldDB" id="A0A3P1SKM1"/>
<protein>
    <recommendedName>
        <fullName evidence="5">Dystroglycan-type cadherin-like domain-containing protein</fullName>
    </recommendedName>
</protein>
<dbReference type="Pfam" id="PF00353">
    <property type="entry name" value="HemolysinCabind"/>
    <property type="match status" value="7"/>
</dbReference>
<dbReference type="InterPro" id="IPR006644">
    <property type="entry name" value="Cadg"/>
</dbReference>
<dbReference type="GO" id="GO:0005576">
    <property type="term" value="C:extracellular region"/>
    <property type="evidence" value="ECO:0007669"/>
    <property type="project" value="UniProtKB-SubCell"/>
</dbReference>
<dbReference type="EMBL" id="RQXV01000010">
    <property type="protein sequence ID" value="RRC97831.1"/>
    <property type="molecule type" value="Genomic_DNA"/>
</dbReference>
<keyword evidence="7" id="KW-1185">Reference proteome</keyword>
<dbReference type="InterPro" id="IPR050557">
    <property type="entry name" value="RTX_toxin/Mannuronan_C5-epim"/>
</dbReference>
<sequence>GNDVMRGDAGSDSMTSGAGNDLLEGGAGDDSLNAGDGNDQMEGGEGNDTLQARFGHNSLSGGDGDDVLKIDRYSNGYSQRGYSNTLVGGLGNDRLEGWTGADTYRFNRGDGQDTINDYNNANYGGADKVILGEGILREHVSVSREGNHIVLSITDPAGVADDKITLINAFSNAYSKMESVEFADGTILSSSYLTEAAYNNAPQLIAEISDQSLSEGSLFSYTIPPESFTDPDAGDTLNYQVTDADGSALPEWLAFDAETLTLSGTPPMDAPNLQLKVTATDSYGLSVSNEFSLTIEPLYNEIVGTNSKDDMRGTDGTDHLLGLNGDDILSGLQGDDWLEGGEGRDTLYGNEGDDRLEGGNAVDKLYGHAGNDHIVGGAGNDVMNGGDGDDIFVLTAGDNGFDTVFGDLGYDILMGTEQDDQIALKKHKPYQSLELIDGAEGHNVIIGHDGKNYLDLSETELINIAHIDGRGGNDTLKGSAGNDLLIGGLGDDSLFGGEGDDRFLTASEQGYDRYNGGEGFDRVIATDADDQIGLKSHAATSSIEQIDGGAGSNIILGNHMSNRLIFTQTELINIAAIDGAAGNDYIKSTDLNDVLIGGTGNDRLLGGLGGDEYLFDEGDGQDVVYELNGGGIDDLDRIVFGQAETTDSLWFSRNGEDLVVDVIGSDDQVTIQRWYKRDTYKVEQIETRDAILHDENVDALVQAMAAFDAPTGVGSVIPDEVKEQLQPLLSSSWTVV</sequence>
<dbReference type="PANTHER" id="PTHR38340:SF1">
    <property type="entry name" value="S-LAYER PROTEIN"/>
    <property type="match status" value="1"/>
</dbReference>
<comment type="subcellular location">
    <subcellularLocation>
        <location evidence="1">Secreted</location>
    </subcellularLocation>
</comment>
<evidence type="ECO:0000259" key="5">
    <source>
        <dbReference type="SMART" id="SM00736"/>
    </source>
</evidence>
<dbReference type="PROSITE" id="PS00330">
    <property type="entry name" value="HEMOLYSIN_CALCIUM"/>
    <property type="match status" value="4"/>
</dbReference>
<dbReference type="InterPro" id="IPR010566">
    <property type="entry name" value="Haemolys_ca-bd"/>
</dbReference>
<dbReference type="GO" id="GO:0016020">
    <property type="term" value="C:membrane"/>
    <property type="evidence" value="ECO:0007669"/>
    <property type="project" value="InterPro"/>
</dbReference>
<dbReference type="Gene3D" id="2.60.40.10">
    <property type="entry name" value="Immunoglobulins"/>
    <property type="match status" value="1"/>
</dbReference>
<comment type="caution">
    <text evidence="6">The sequence shown here is derived from an EMBL/GenBank/DDBJ whole genome shotgun (WGS) entry which is preliminary data.</text>
</comment>
<evidence type="ECO:0000313" key="7">
    <source>
        <dbReference type="Proteomes" id="UP000267535"/>
    </source>
</evidence>
<evidence type="ECO:0000313" key="6">
    <source>
        <dbReference type="EMBL" id="RRC97831.1"/>
    </source>
</evidence>
<dbReference type="SUPFAM" id="SSF49313">
    <property type="entry name" value="Cadherin-like"/>
    <property type="match status" value="1"/>
</dbReference>
<feature type="non-terminal residue" evidence="6">
    <location>
        <position position="1"/>
    </location>
</feature>
<dbReference type="Pfam" id="PF06594">
    <property type="entry name" value="HCBP_related"/>
    <property type="match status" value="2"/>
</dbReference>
<dbReference type="InterPro" id="IPR001343">
    <property type="entry name" value="Hemolysn_Ca-bd"/>
</dbReference>
<dbReference type="InterPro" id="IPR018511">
    <property type="entry name" value="Hemolysin-typ_Ca-bd_CS"/>
</dbReference>
<dbReference type="InterPro" id="IPR015919">
    <property type="entry name" value="Cadherin-like_sf"/>
</dbReference>
<gene>
    <name evidence="6" type="ORF">EHS89_16800</name>
</gene>
<dbReference type="RefSeq" id="WP_211340361.1">
    <property type="nucleotide sequence ID" value="NZ_RQXV01000010.1"/>
</dbReference>
<dbReference type="Proteomes" id="UP000267535">
    <property type="component" value="Unassembled WGS sequence"/>
</dbReference>
<name>A0A3P1SKM1_9GAMM</name>
<feature type="domain" description="Dystroglycan-type cadherin-like" evidence="5">
    <location>
        <begin position="203"/>
        <end position="302"/>
    </location>
</feature>
<dbReference type="InterPro" id="IPR013783">
    <property type="entry name" value="Ig-like_fold"/>
</dbReference>
<dbReference type="SMART" id="SM00736">
    <property type="entry name" value="CADG"/>
    <property type="match status" value="1"/>
</dbReference>
<dbReference type="GO" id="GO:0005509">
    <property type="term" value="F:calcium ion binding"/>
    <property type="evidence" value="ECO:0007669"/>
    <property type="project" value="InterPro"/>
</dbReference>
<reference evidence="6 7" key="1">
    <citation type="submission" date="2018-11" db="EMBL/GenBank/DDBJ databases">
        <title>The draft genome sequence of Amphritea balenae JAMM 1525T.</title>
        <authorList>
            <person name="Fang Z."/>
            <person name="Zhang Y."/>
            <person name="Han X."/>
        </authorList>
    </citation>
    <scope>NUCLEOTIDE SEQUENCE [LARGE SCALE GENOMIC DNA]</scope>
    <source>
        <strain evidence="6 7">JAMM 1525</strain>
    </source>
</reference>
<dbReference type="SUPFAM" id="SSF51120">
    <property type="entry name" value="beta-Roll"/>
    <property type="match status" value="3"/>
</dbReference>
<proteinExistence type="predicted"/>
<dbReference type="PRINTS" id="PR00313">
    <property type="entry name" value="CABNDNGRPT"/>
</dbReference>
<dbReference type="Gene3D" id="2.150.10.10">
    <property type="entry name" value="Serralysin-like metalloprotease, C-terminal"/>
    <property type="match status" value="5"/>
</dbReference>
<feature type="region of interest" description="Disordered" evidence="4">
    <location>
        <begin position="1"/>
        <end position="58"/>
    </location>
</feature>
<evidence type="ECO:0000256" key="3">
    <source>
        <dbReference type="ARBA" id="ARBA00022837"/>
    </source>
</evidence>
<evidence type="ECO:0000256" key="4">
    <source>
        <dbReference type="SAM" id="MobiDB-lite"/>
    </source>
</evidence>
<accession>A0A3P1SKM1</accession>
<keyword evidence="3" id="KW-0106">Calcium</keyword>
<keyword evidence="2" id="KW-0964">Secreted</keyword>
<organism evidence="6 7">
    <name type="scientific">Amphritea balenae</name>
    <dbReference type="NCBI Taxonomy" id="452629"/>
    <lineage>
        <taxon>Bacteria</taxon>
        <taxon>Pseudomonadati</taxon>
        <taxon>Pseudomonadota</taxon>
        <taxon>Gammaproteobacteria</taxon>
        <taxon>Oceanospirillales</taxon>
        <taxon>Oceanospirillaceae</taxon>
        <taxon>Amphritea</taxon>
    </lineage>
</organism>
<dbReference type="Pfam" id="PF05345">
    <property type="entry name" value="He_PIG"/>
    <property type="match status" value="1"/>
</dbReference>
<evidence type="ECO:0000256" key="2">
    <source>
        <dbReference type="ARBA" id="ARBA00022525"/>
    </source>
</evidence>
<dbReference type="PANTHER" id="PTHR38340">
    <property type="entry name" value="S-LAYER PROTEIN"/>
    <property type="match status" value="1"/>
</dbReference>
<evidence type="ECO:0000256" key="1">
    <source>
        <dbReference type="ARBA" id="ARBA00004613"/>
    </source>
</evidence>
<dbReference type="InterPro" id="IPR011049">
    <property type="entry name" value="Serralysin-like_metalloprot_C"/>
</dbReference>